<gene>
    <name evidence="2" type="ORF">XAT740_LOCUS56434</name>
</gene>
<dbReference type="EMBL" id="CAJNOR010011056">
    <property type="protein sequence ID" value="CAF1658752.1"/>
    <property type="molecule type" value="Genomic_DNA"/>
</dbReference>
<dbReference type="AlphaFoldDB" id="A0A816FAR4"/>
<evidence type="ECO:0000256" key="1">
    <source>
        <dbReference type="SAM" id="MobiDB-lite"/>
    </source>
</evidence>
<evidence type="ECO:0000313" key="2">
    <source>
        <dbReference type="EMBL" id="CAF1658752.1"/>
    </source>
</evidence>
<proteinExistence type="predicted"/>
<reference evidence="2" key="1">
    <citation type="submission" date="2021-02" db="EMBL/GenBank/DDBJ databases">
        <authorList>
            <person name="Nowell W R."/>
        </authorList>
    </citation>
    <scope>NUCLEOTIDE SEQUENCE</scope>
</reference>
<evidence type="ECO:0000313" key="3">
    <source>
        <dbReference type="Proteomes" id="UP000663828"/>
    </source>
</evidence>
<sequence length="58" mass="6445">EIEQQDAVTTDDEENGDDDNVHSASKPVQSMDALEDDLNDKLTIDENQGNRNQSIVVE</sequence>
<feature type="non-terminal residue" evidence="2">
    <location>
        <position position="1"/>
    </location>
</feature>
<feature type="compositionally biased region" description="Acidic residues" evidence="1">
    <location>
        <begin position="1"/>
        <end position="18"/>
    </location>
</feature>
<dbReference type="Proteomes" id="UP000663828">
    <property type="component" value="Unassembled WGS sequence"/>
</dbReference>
<feature type="region of interest" description="Disordered" evidence="1">
    <location>
        <begin position="1"/>
        <end position="58"/>
    </location>
</feature>
<accession>A0A816FAR4</accession>
<protein>
    <submittedName>
        <fullName evidence="2">Uncharacterized protein</fullName>
    </submittedName>
</protein>
<name>A0A816FAR4_ADIRI</name>
<feature type="compositionally biased region" description="Polar residues" evidence="1">
    <location>
        <begin position="45"/>
        <end position="58"/>
    </location>
</feature>
<keyword evidence="3" id="KW-1185">Reference proteome</keyword>
<organism evidence="2 3">
    <name type="scientific">Adineta ricciae</name>
    <name type="common">Rotifer</name>
    <dbReference type="NCBI Taxonomy" id="249248"/>
    <lineage>
        <taxon>Eukaryota</taxon>
        <taxon>Metazoa</taxon>
        <taxon>Spiralia</taxon>
        <taxon>Gnathifera</taxon>
        <taxon>Rotifera</taxon>
        <taxon>Eurotatoria</taxon>
        <taxon>Bdelloidea</taxon>
        <taxon>Adinetida</taxon>
        <taxon>Adinetidae</taxon>
        <taxon>Adineta</taxon>
    </lineage>
</organism>
<comment type="caution">
    <text evidence="2">The sequence shown here is derived from an EMBL/GenBank/DDBJ whole genome shotgun (WGS) entry which is preliminary data.</text>
</comment>